<dbReference type="EMBL" id="JAHUZN010000003">
    <property type="protein sequence ID" value="KAG8498944.1"/>
    <property type="molecule type" value="Genomic_DNA"/>
</dbReference>
<evidence type="ECO:0000313" key="2">
    <source>
        <dbReference type="Proteomes" id="UP000701853"/>
    </source>
</evidence>
<comment type="caution">
    <text evidence="1">The sequence shown here is derived from an EMBL/GenBank/DDBJ whole genome shotgun (WGS) entry which is preliminary data.</text>
</comment>
<accession>A0A8J5Z2I6</accession>
<dbReference type="OrthoDB" id="1662611at2759"/>
<keyword evidence="2" id="KW-1185">Reference proteome</keyword>
<gene>
    <name evidence="1" type="ORF">CXB51_005317</name>
</gene>
<sequence length="78" mass="8841">MYGDENSEFNFSIGWLNGSRQDMGLSLIEDLVKVVQFILEGYEKGEINPEKINVLDAINFINTDWNINVKPTTIANGF</sequence>
<organism evidence="1 2">
    <name type="scientific">Gossypium anomalum</name>
    <dbReference type="NCBI Taxonomy" id="47600"/>
    <lineage>
        <taxon>Eukaryota</taxon>
        <taxon>Viridiplantae</taxon>
        <taxon>Streptophyta</taxon>
        <taxon>Embryophyta</taxon>
        <taxon>Tracheophyta</taxon>
        <taxon>Spermatophyta</taxon>
        <taxon>Magnoliopsida</taxon>
        <taxon>eudicotyledons</taxon>
        <taxon>Gunneridae</taxon>
        <taxon>Pentapetalae</taxon>
        <taxon>rosids</taxon>
        <taxon>malvids</taxon>
        <taxon>Malvales</taxon>
        <taxon>Malvaceae</taxon>
        <taxon>Malvoideae</taxon>
        <taxon>Gossypium</taxon>
    </lineage>
</organism>
<dbReference type="AlphaFoldDB" id="A0A8J5Z2I6"/>
<name>A0A8J5Z2I6_9ROSI</name>
<dbReference type="Proteomes" id="UP000701853">
    <property type="component" value="Chromosome 3"/>
</dbReference>
<protein>
    <submittedName>
        <fullName evidence="1">Uncharacterized protein</fullName>
    </submittedName>
</protein>
<reference evidence="1 2" key="1">
    <citation type="journal article" date="2021" name="bioRxiv">
        <title>The Gossypium anomalum genome as a resource for cotton improvement and evolutionary analysis of hybrid incompatibility.</title>
        <authorList>
            <person name="Grover C.E."/>
            <person name="Yuan D."/>
            <person name="Arick M.A."/>
            <person name="Miller E.R."/>
            <person name="Hu G."/>
            <person name="Peterson D.G."/>
            <person name="Wendel J.F."/>
            <person name="Udall J.A."/>
        </authorList>
    </citation>
    <scope>NUCLEOTIDE SEQUENCE [LARGE SCALE GENOMIC DNA]</scope>
    <source>
        <strain evidence="1">JFW-Udall</strain>
        <tissue evidence="1">Leaf</tissue>
    </source>
</reference>
<proteinExistence type="predicted"/>
<evidence type="ECO:0000313" key="1">
    <source>
        <dbReference type="EMBL" id="KAG8498944.1"/>
    </source>
</evidence>